<accession>A0A5C6MCA6</accession>
<dbReference type="PANTHER" id="PTHR45625">
    <property type="entry name" value="PEPTIDYL-PROLYL CIS-TRANS ISOMERASE-RELATED"/>
    <property type="match status" value="1"/>
</dbReference>
<proteinExistence type="inferred from homology"/>
<name>A0A5C6MCA6_9PLAN</name>
<feature type="domain" description="PPIase cyclophilin-type" evidence="6">
    <location>
        <begin position="22"/>
        <end position="174"/>
    </location>
</feature>
<dbReference type="PANTHER" id="PTHR45625:SF4">
    <property type="entry name" value="PEPTIDYLPROLYL ISOMERASE DOMAIN AND WD REPEAT-CONTAINING PROTEIN 1"/>
    <property type="match status" value="1"/>
</dbReference>
<dbReference type="PIRSF" id="PIRSF001467">
    <property type="entry name" value="Peptidylpro_ismrse"/>
    <property type="match status" value="1"/>
</dbReference>
<evidence type="ECO:0000256" key="3">
    <source>
        <dbReference type="ARBA" id="ARBA00023110"/>
    </source>
</evidence>
<dbReference type="EMBL" id="SRHE01000002">
    <property type="protein sequence ID" value="TWW12789.1"/>
    <property type="molecule type" value="Genomic_DNA"/>
</dbReference>
<comment type="function">
    <text evidence="1 5">PPIases accelerate the folding of proteins. It catalyzes the cis-trans isomerization of proline imidic peptide bonds in oligopeptides.</text>
</comment>
<gene>
    <name evidence="7" type="primary">ppiB</name>
    <name evidence="7" type="ORF">E3A20_00240</name>
</gene>
<dbReference type="Proteomes" id="UP000321083">
    <property type="component" value="Unassembled WGS sequence"/>
</dbReference>
<evidence type="ECO:0000259" key="6">
    <source>
        <dbReference type="PROSITE" id="PS50072"/>
    </source>
</evidence>
<reference evidence="7 8" key="2">
    <citation type="submission" date="2019-08" db="EMBL/GenBank/DDBJ databases">
        <authorList>
            <person name="Henke P."/>
        </authorList>
    </citation>
    <scope>NUCLEOTIDE SEQUENCE [LARGE SCALE GENOMIC DNA]</scope>
    <source>
        <strain evidence="7">Phe10_nw2017</strain>
    </source>
</reference>
<dbReference type="SUPFAM" id="SSF50891">
    <property type="entry name" value="Cyclophilin-like"/>
    <property type="match status" value="1"/>
</dbReference>
<dbReference type="GO" id="GO:0006457">
    <property type="term" value="P:protein folding"/>
    <property type="evidence" value="ECO:0007669"/>
    <property type="project" value="InterPro"/>
</dbReference>
<comment type="caution">
    <text evidence="7">The sequence shown here is derived from an EMBL/GenBank/DDBJ whole genome shotgun (WGS) entry which is preliminary data.</text>
</comment>
<dbReference type="InterPro" id="IPR024936">
    <property type="entry name" value="Cyclophilin-type_PPIase"/>
</dbReference>
<reference evidence="7 8" key="1">
    <citation type="submission" date="2019-08" db="EMBL/GenBank/DDBJ databases">
        <title>100 year-old enigma solved: identification of Planctomyces bekefii, the type genus and species of the phylum Planctomycetes.</title>
        <authorList>
            <person name="Svetlana D.N."/>
            <person name="Overmann J."/>
        </authorList>
    </citation>
    <scope>NUCLEOTIDE SEQUENCE [LARGE SCALE GENOMIC DNA]</scope>
    <source>
        <strain evidence="7">Phe10_nw2017</strain>
    </source>
</reference>
<dbReference type="Pfam" id="PF00160">
    <property type="entry name" value="Pro_isomerase"/>
    <property type="match status" value="1"/>
</dbReference>
<evidence type="ECO:0000313" key="7">
    <source>
        <dbReference type="EMBL" id="TWW12789.1"/>
    </source>
</evidence>
<organism evidence="7 8">
    <name type="scientific">Planctomyces bekefii</name>
    <dbReference type="NCBI Taxonomy" id="1653850"/>
    <lineage>
        <taxon>Bacteria</taxon>
        <taxon>Pseudomonadati</taxon>
        <taxon>Planctomycetota</taxon>
        <taxon>Planctomycetia</taxon>
        <taxon>Planctomycetales</taxon>
        <taxon>Planctomycetaceae</taxon>
        <taxon>Planctomyces</taxon>
    </lineage>
</organism>
<dbReference type="CDD" id="cd00317">
    <property type="entry name" value="cyclophilin"/>
    <property type="match status" value="1"/>
</dbReference>
<keyword evidence="4 5" id="KW-0413">Isomerase</keyword>
<keyword evidence="8" id="KW-1185">Reference proteome</keyword>
<dbReference type="PRINTS" id="PR00153">
    <property type="entry name" value="CSAPPISMRASE"/>
</dbReference>
<evidence type="ECO:0000256" key="4">
    <source>
        <dbReference type="ARBA" id="ARBA00023235"/>
    </source>
</evidence>
<comment type="similarity">
    <text evidence="2 5">Belongs to the cyclophilin-type PPIase family.</text>
</comment>
<dbReference type="PROSITE" id="PS00170">
    <property type="entry name" value="CSA_PPIASE_1"/>
    <property type="match status" value="1"/>
</dbReference>
<evidence type="ECO:0000256" key="2">
    <source>
        <dbReference type="ARBA" id="ARBA00007365"/>
    </source>
</evidence>
<comment type="catalytic activity">
    <reaction evidence="5">
        <text>[protein]-peptidylproline (omega=180) = [protein]-peptidylproline (omega=0)</text>
        <dbReference type="Rhea" id="RHEA:16237"/>
        <dbReference type="Rhea" id="RHEA-COMP:10747"/>
        <dbReference type="Rhea" id="RHEA-COMP:10748"/>
        <dbReference type="ChEBI" id="CHEBI:83833"/>
        <dbReference type="ChEBI" id="CHEBI:83834"/>
        <dbReference type="EC" id="5.2.1.8"/>
    </reaction>
</comment>
<dbReference type="Gene3D" id="2.40.100.10">
    <property type="entry name" value="Cyclophilin-like"/>
    <property type="match status" value="1"/>
</dbReference>
<keyword evidence="3 5" id="KW-0697">Rotamase</keyword>
<protein>
    <recommendedName>
        <fullName evidence="5">Peptidyl-prolyl cis-trans isomerase</fullName>
        <shortName evidence="5">PPIase</shortName>
        <ecNumber evidence="5">5.2.1.8</ecNumber>
    </recommendedName>
</protein>
<dbReference type="InterPro" id="IPR044666">
    <property type="entry name" value="Cyclophilin_A-like"/>
</dbReference>
<evidence type="ECO:0000313" key="8">
    <source>
        <dbReference type="Proteomes" id="UP000321083"/>
    </source>
</evidence>
<dbReference type="PROSITE" id="PS50072">
    <property type="entry name" value="CSA_PPIASE_2"/>
    <property type="match status" value="1"/>
</dbReference>
<evidence type="ECO:0000256" key="5">
    <source>
        <dbReference type="RuleBase" id="RU363019"/>
    </source>
</evidence>
<dbReference type="GO" id="GO:0003755">
    <property type="term" value="F:peptidyl-prolyl cis-trans isomerase activity"/>
    <property type="evidence" value="ECO:0007669"/>
    <property type="project" value="UniProtKB-UniRule"/>
</dbReference>
<evidence type="ECO:0000256" key="1">
    <source>
        <dbReference type="ARBA" id="ARBA00002388"/>
    </source>
</evidence>
<dbReference type="InterPro" id="IPR020892">
    <property type="entry name" value="Cyclophilin-type_PPIase_CS"/>
</dbReference>
<dbReference type="InterPro" id="IPR002130">
    <property type="entry name" value="Cyclophilin-type_PPIase_dom"/>
</dbReference>
<sequence length="179" mass="19346">MPHPNPKKDIQAAQANLDFSKFKYQLLLETTMGSIKLDMWPDVAPGHCKNILGLAKIGYYDGLIFHRVVKGFVIQGGCPNGSGTGGPGYTIKAEFNSRPHMPGTLSMARTSDPNSAGSQFFLCLEKVPYLDNQYTAFGQTADDASLEVVRTIGKVRTGAGDRPVEDVTIVKATVSELPL</sequence>
<dbReference type="InterPro" id="IPR029000">
    <property type="entry name" value="Cyclophilin-like_dom_sf"/>
</dbReference>
<dbReference type="AlphaFoldDB" id="A0A5C6MCA6"/>
<dbReference type="EC" id="5.2.1.8" evidence="5"/>